<dbReference type="AlphaFoldDB" id="D3AAC8"/>
<evidence type="ECO:0000313" key="2">
    <source>
        <dbReference type="Proteomes" id="UP000004968"/>
    </source>
</evidence>
<organism evidence="1 2">
    <name type="scientific">Hungatella hathewayi DSM 13479</name>
    <dbReference type="NCBI Taxonomy" id="566550"/>
    <lineage>
        <taxon>Bacteria</taxon>
        <taxon>Bacillati</taxon>
        <taxon>Bacillota</taxon>
        <taxon>Clostridia</taxon>
        <taxon>Lachnospirales</taxon>
        <taxon>Lachnospiraceae</taxon>
        <taxon>Hungatella</taxon>
    </lineage>
</organism>
<sequence length="41" mass="4575">MVSFQSNGLNAARLKIYMIAGHTVFMIYCNHYRPSGLSAIV</sequence>
<dbReference type="HOGENOM" id="CLU_3271244_0_0_9"/>
<evidence type="ECO:0000313" key="1">
    <source>
        <dbReference type="EMBL" id="EFD01227.1"/>
    </source>
</evidence>
<comment type="caution">
    <text evidence="1">The sequence shown here is derived from an EMBL/GenBank/DDBJ whole genome shotgun (WGS) entry which is preliminary data.</text>
</comment>
<reference evidence="1 2" key="1">
    <citation type="submission" date="2010-01" db="EMBL/GenBank/DDBJ databases">
        <authorList>
            <person name="Weinstock G."/>
            <person name="Sodergren E."/>
            <person name="Clifton S."/>
            <person name="Fulton L."/>
            <person name="Fulton B."/>
            <person name="Courtney L."/>
            <person name="Fronick C."/>
            <person name="Harrison M."/>
            <person name="Strong C."/>
            <person name="Farmer C."/>
            <person name="Delahaunty K."/>
            <person name="Markovic C."/>
            <person name="Hall O."/>
            <person name="Minx P."/>
            <person name="Tomlinson C."/>
            <person name="Mitreva M."/>
            <person name="Nelson J."/>
            <person name="Hou S."/>
            <person name="Wollam A."/>
            <person name="Pepin K.H."/>
            <person name="Johnson M."/>
            <person name="Bhonagiri V."/>
            <person name="Nash W.E."/>
            <person name="Warren W."/>
            <person name="Chinwalla A."/>
            <person name="Mardis E.R."/>
            <person name="Wilson R.K."/>
        </authorList>
    </citation>
    <scope>NUCLEOTIDE SEQUENCE [LARGE SCALE GENOMIC DNA]</scope>
    <source>
        <strain evidence="1 2">DSM 13479</strain>
    </source>
</reference>
<accession>D3AAC8</accession>
<protein>
    <submittedName>
        <fullName evidence="1">Uncharacterized protein</fullName>
    </submittedName>
</protein>
<dbReference type="Proteomes" id="UP000004968">
    <property type="component" value="Unassembled WGS sequence"/>
</dbReference>
<name>D3AAC8_9FIRM</name>
<gene>
    <name evidence="1" type="ORF">CLOSTHATH_00549</name>
</gene>
<proteinExistence type="predicted"/>
<dbReference type="EMBL" id="ACIO01000032">
    <property type="protein sequence ID" value="EFD01227.1"/>
    <property type="molecule type" value="Genomic_DNA"/>
</dbReference>